<keyword evidence="2" id="KW-0004">4Fe-4S</keyword>
<evidence type="ECO:0000256" key="7">
    <source>
        <dbReference type="ARBA" id="ARBA00023118"/>
    </source>
</evidence>
<dbReference type="EMBL" id="MU150248">
    <property type="protein sequence ID" value="KAF9465315.1"/>
    <property type="molecule type" value="Genomic_DNA"/>
</dbReference>
<proteinExistence type="predicted"/>
<dbReference type="GO" id="GO:0003824">
    <property type="term" value="F:catalytic activity"/>
    <property type="evidence" value="ECO:0007669"/>
    <property type="project" value="InterPro"/>
</dbReference>
<evidence type="ECO:0000259" key="8">
    <source>
        <dbReference type="PROSITE" id="PS51918"/>
    </source>
</evidence>
<gene>
    <name evidence="9" type="ORF">BDZ94DRAFT_1281516</name>
</gene>
<dbReference type="Pfam" id="PF04055">
    <property type="entry name" value="Radical_SAM"/>
    <property type="match status" value="1"/>
</dbReference>
<reference evidence="9" key="1">
    <citation type="submission" date="2020-11" db="EMBL/GenBank/DDBJ databases">
        <authorList>
            <consortium name="DOE Joint Genome Institute"/>
            <person name="Ahrendt S."/>
            <person name="Riley R."/>
            <person name="Andreopoulos W."/>
            <person name="Labutti K."/>
            <person name="Pangilinan J."/>
            <person name="Ruiz-Duenas F.J."/>
            <person name="Barrasa J.M."/>
            <person name="Sanchez-Garcia M."/>
            <person name="Camarero S."/>
            <person name="Miyauchi S."/>
            <person name="Serrano A."/>
            <person name="Linde D."/>
            <person name="Babiker R."/>
            <person name="Drula E."/>
            <person name="Ayuso-Fernandez I."/>
            <person name="Pacheco R."/>
            <person name="Padilla G."/>
            <person name="Ferreira P."/>
            <person name="Barriuso J."/>
            <person name="Kellner H."/>
            <person name="Castanera R."/>
            <person name="Alfaro M."/>
            <person name="Ramirez L."/>
            <person name="Pisabarro A.G."/>
            <person name="Kuo A."/>
            <person name="Tritt A."/>
            <person name="Lipzen A."/>
            <person name="He G."/>
            <person name="Yan M."/>
            <person name="Ng V."/>
            <person name="Cullen D."/>
            <person name="Martin F."/>
            <person name="Rosso M.-N."/>
            <person name="Henrissat B."/>
            <person name="Hibbett D."/>
            <person name="Martinez A.T."/>
            <person name="Grigoriev I.V."/>
        </authorList>
    </citation>
    <scope>NUCLEOTIDE SEQUENCE</scope>
    <source>
        <strain evidence="9">CBS 247.69</strain>
    </source>
</reference>
<keyword evidence="3" id="KW-0949">S-adenosyl-L-methionine</keyword>
<dbReference type="OrthoDB" id="549750at2759"/>
<dbReference type="GO" id="GO:0051607">
    <property type="term" value="P:defense response to virus"/>
    <property type="evidence" value="ECO:0007669"/>
    <property type="project" value="UniProtKB-KW"/>
</dbReference>
<evidence type="ECO:0000256" key="4">
    <source>
        <dbReference type="ARBA" id="ARBA00022723"/>
    </source>
</evidence>
<dbReference type="SUPFAM" id="SSF102114">
    <property type="entry name" value="Radical SAM enzymes"/>
    <property type="match status" value="1"/>
</dbReference>
<evidence type="ECO:0000256" key="2">
    <source>
        <dbReference type="ARBA" id="ARBA00022485"/>
    </source>
</evidence>
<dbReference type="Gene3D" id="3.20.20.70">
    <property type="entry name" value="Aldolase class I"/>
    <property type="match status" value="1"/>
</dbReference>
<dbReference type="GO" id="GO:0046872">
    <property type="term" value="F:metal ion binding"/>
    <property type="evidence" value="ECO:0007669"/>
    <property type="project" value="UniProtKB-KW"/>
</dbReference>
<evidence type="ECO:0000313" key="10">
    <source>
        <dbReference type="Proteomes" id="UP000807353"/>
    </source>
</evidence>
<evidence type="ECO:0000256" key="6">
    <source>
        <dbReference type="ARBA" id="ARBA00023014"/>
    </source>
</evidence>
<organism evidence="9 10">
    <name type="scientific">Collybia nuda</name>
    <dbReference type="NCBI Taxonomy" id="64659"/>
    <lineage>
        <taxon>Eukaryota</taxon>
        <taxon>Fungi</taxon>
        <taxon>Dikarya</taxon>
        <taxon>Basidiomycota</taxon>
        <taxon>Agaricomycotina</taxon>
        <taxon>Agaricomycetes</taxon>
        <taxon>Agaricomycetidae</taxon>
        <taxon>Agaricales</taxon>
        <taxon>Tricholomatineae</taxon>
        <taxon>Clitocybaceae</taxon>
        <taxon>Collybia</taxon>
    </lineage>
</organism>
<dbReference type="NCBIfam" id="NF038283">
    <property type="entry name" value="viperin_w_prok"/>
    <property type="match status" value="1"/>
</dbReference>
<dbReference type="InterPro" id="IPR013785">
    <property type="entry name" value="Aldolase_TIM"/>
</dbReference>
<evidence type="ECO:0000313" key="9">
    <source>
        <dbReference type="EMBL" id="KAF9465315.1"/>
    </source>
</evidence>
<dbReference type="CDD" id="cd01335">
    <property type="entry name" value="Radical_SAM"/>
    <property type="match status" value="1"/>
</dbReference>
<comment type="cofactor">
    <cofactor evidence="1">
        <name>[4Fe-4S] cluster</name>
        <dbReference type="ChEBI" id="CHEBI:49883"/>
    </cofactor>
</comment>
<dbReference type="InterPro" id="IPR007197">
    <property type="entry name" value="rSAM"/>
</dbReference>
<sequence length="278" mass="31847">MYLDVCRWSFWQDYSPIVPLDDAKRGLRLLAEAGMKKINISGGEPFLNPKFLGEIIKFCKVDLKLESTGIICNGSKVQLSWLEKYGEFLDIMGVSCDSFDDETNLKIGRSDKGKGIHKNKVFEVAEWCRDRGIMFKMNTVVNKYNWEEDMNDSVAEINPFRWKVFQVLLLEGENLGPGAIRDATDLVISKDEFQAFLTRHESQKCLVPEDNDAMENSYLLLDEEMRFLNCTGGKKVPGRSLLMVGVQASLEDAGWETETFVERGGIFDWERPRNELSW</sequence>
<comment type="caution">
    <text evidence="9">The sequence shown here is derived from an EMBL/GenBank/DDBJ whole genome shotgun (WGS) entry which is preliminary data.</text>
</comment>
<evidence type="ECO:0000256" key="5">
    <source>
        <dbReference type="ARBA" id="ARBA00023004"/>
    </source>
</evidence>
<protein>
    <submittedName>
        <fullName evidence="9">Radical SAM enzyme</fullName>
    </submittedName>
</protein>
<dbReference type="PROSITE" id="PS51918">
    <property type="entry name" value="RADICAL_SAM"/>
    <property type="match status" value="1"/>
</dbReference>
<keyword evidence="10" id="KW-1185">Reference proteome</keyword>
<dbReference type="InterPro" id="IPR051196">
    <property type="entry name" value="RSAD2/Viperin_antiviral"/>
</dbReference>
<dbReference type="PANTHER" id="PTHR21339">
    <property type="entry name" value="RADICAL S-ADENOSYL METHIONINE DOMAIN-CONTAINING PROTEIN 2"/>
    <property type="match status" value="1"/>
</dbReference>
<keyword evidence="6" id="KW-0411">Iron-sulfur</keyword>
<accession>A0A9P5YAT5</accession>
<feature type="domain" description="Radical SAM core" evidence="8">
    <location>
        <begin position="1"/>
        <end position="206"/>
    </location>
</feature>
<dbReference type="AlphaFoldDB" id="A0A9P5YAT5"/>
<keyword evidence="5" id="KW-0408">Iron</keyword>
<keyword evidence="7" id="KW-0051">Antiviral defense</keyword>
<evidence type="ECO:0000256" key="1">
    <source>
        <dbReference type="ARBA" id="ARBA00001966"/>
    </source>
</evidence>
<dbReference type="Proteomes" id="UP000807353">
    <property type="component" value="Unassembled WGS sequence"/>
</dbReference>
<dbReference type="PANTHER" id="PTHR21339:SF0">
    <property type="entry name" value="S-ADENOSYLMETHIONINE-DEPENDENT NUCLEOTIDE DEHYDRATASE RSAD2"/>
    <property type="match status" value="1"/>
</dbReference>
<name>A0A9P5YAT5_9AGAR</name>
<evidence type="ECO:0000256" key="3">
    <source>
        <dbReference type="ARBA" id="ARBA00022691"/>
    </source>
</evidence>
<keyword evidence="4" id="KW-0479">Metal-binding</keyword>
<dbReference type="GO" id="GO:0051539">
    <property type="term" value="F:4 iron, 4 sulfur cluster binding"/>
    <property type="evidence" value="ECO:0007669"/>
    <property type="project" value="UniProtKB-KW"/>
</dbReference>
<dbReference type="InterPro" id="IPR058240">
    <property type="entry name" value="rSAM_sf"/>
</dbReference>